<comment type="caution">
    <text evidence="1">The sequence shown here is derived from an EMBL/GenBank/DDBJ whole genome shotgun (WGS) entry which is preliminary data.</text>
</comment>
<protein>
    <recommendedName>
        <fullName evidence="3">SGNH/GDSL hydrolase family protein</fullName>
    </recommendedName>
</protein>
<dbReference type="EMBL" id="SOZE01000004">
    <property type="protein sequence ID" value="TFF39192.1"/>
    <property type="molecule type" value="Genomic_DNA"/>
</dbReference>
<dbReference type="Proteomes" id="UP000297540">
    <property type="component" value="Unassembled WGS sequence"/>
</dbReference>
<name>A0A4Y8SJX8_9SPHI</name>
<reference evidence="1 2" key="1">
    <citation type="journal article" date="2017" name="Int. J. Syst. Evol. Microbiol.">
        <title>Mucilaginibacterpsychrotolerans sp. nov., isolated from peatlands.</title>
        <authorList>
            <person name="Deng Y."/>
            <person name="Shen L."/>
            <person name="Xu B."/>
            <person name="Liu Y."/>
            <person name="Gu Z."/>
            <person name="Liu H."/>
            <person name="Zhou Y."/>
        </authorList>
    </citation>
    <scope>NUCLEOTIDE SEQUENCE [LARGE SCALE GENOMIC DNA]</scope>
    <source>
        <strain evidence="1 2">NH7-4</strain>
    </source>
</reference>
<dbReference type="OrthoDB" id="869432at2"/>
<organism evidence="1 2">
    <name type="scientific">Mucilaginibacter psychrotolerans</name>
    <dbReference type="NCBI Taxonomy" id="1524096"/>
    <lineage>
        <taxon>Bacteria</taxon>
        <taxon>Pseudomonadati</taxon>
        <taxon>Bacteroidota</taxon>
        <taxon>Sphingobacteriia</taxon>
        <taxon>Sphingobacteriales</taxon>
        <taxon>Sphingobacteriaceae</taxon>
        <taxon>Mucilaginibacter</taxon>
    </lineage>
</organism>
<evidence type="ECO:0000313" key="2">
    <source>
        <dbReference type="Proteomes" id="UP000297540"/>
    </source>
</evidence>
<evidence type="ECO:0000313" key="1">
    <source>
        <dbReference type="EMBL" id="TFF39192.1"/>
    </source>
</evidence>
<gene>
    <name evidence="1" type="ORF">E2R66_06095</name>
</gene>
<dbReference type="AlphaFoldDB" id="A0A4Y8SJX8"/>
<evidence type="ECO:0008006" key="3">
    <source>
        <dbReference type="Google" id="ProtNLM"/>
    </source>
</evidence>
<dbReference type="RefSeq" id="WP_133227813.1">
    <property type="nucleotide sequence ID" value="NZ_SOZE01000004.1"/>
</dbReference>
<dbReference type="SUPFAM" id="SSF52266">
    <property type="entry name" value="SGNH hydrolase"/>
    <property type="match status" value="1"/>
</dbReference>
<proteinExistence type="predicted"/>
<sequence length="312" mass="35708">MNKNLWKVLLCILLLIALDRLVGAGLRYLYFKPDTGKYHDLTYAIDSTRAEVVVIGSSRASHSYVSQVLEDSLGLSVYNAGMEGAKFLHQYATFKGITSRYKPKMIIWDYWEGLSYSELNYLELTTVSPYYFTHPAIQKLIDDTRPNEKYKMLCAVYPFNSSLVYNLNKSLSVYKNKEKSTSVKGWIPLERTWNEPLAVADSAGVGLPLDTNCVKLYTSAVKYCRENHIKLYMVQSPFFIAYRHPTYYDVVAQKIAAENGVPYFNFFNDSTALSSPKYFAEPRHLNDEGAHMFTTKLAIAIKKTEAELRQKH</sequence>
<accession>A0A4Y8SJX8</accession>
<keyword evidence="2" id="KW-1185">Reference proteome</keyword>